<protein>
    <submittedName>
        <fullName evidence="1">Uncharacterized protein</fullName>
    </submittedName>
</protein>
<sequence>MDLAQRHARITQSVVEICVTEHKWVRSKRSKLFRLKRYYKFRDGIIVTVKPRYTRIIADDRALRGPIRKSIEVSFGDQVTLPVANIVTSGNGIAVLICHHEHPVDGFREIEFFGGAVREMDEVYTYSSRNDDEVLTPGTITSIGAKTFNHTCPAHYRSEFGSAVTNGNAQLVGICSSYHEHLTARNIVSIATKIEHTLQRPFVVRRDVTVVLRVMLKMSREWNIICKVSRWRT</sequence>
<keyword evidence="2" id="KW-1185">Reference proteome</keyword>
<proteinExistence type="predicted"/>
<comment type="caution">
    <text evidence="1">The sequence shown here is derived from an EMBL/GenBank/DDBJ whole genome shotgun (WGS) entry which is preliminary data.</text>
</comment>
<name>A0A5J9TF96_9POAL</name>
<evidence type="ECO:0000313" key="2">
    <source>
        <dbReference type="Proteomes" id="UP000324897"/>
    </source>
</evidence>
<accession>A0A5J9TF96</accession>
<organism evidence="1 2">
    <name type="scientific">Eragrostis curvula</name>
    <name type="common">weeping love grass</name>
    <dbReference type="NCBI Taxonomy" id="38414"/>
    <lineage>
        <taxon>Eukaryota</taxon>
        <taxon>Viridiplantae</taxon>
        <taxon>Streptophyta</taxon>
        <taxon>Embryophyta</taxon>
        <taxon>Tracheophyta</taxon>
        <taxon>Spermatophyta</taxon>
        <taxon>Magnoliopsida</taxon>
        <taxon>Liliopsida</taxon>
        <taxon>Poales</taxon>
        <taxon>Poaceae</taxon>
        <taxon>PACMAD clade</taxon>
        <taxon>Chloridoideae</taxon>
        <taxon>Eragrostideae</taxon>
        <taxon>Eragrostidinae</taxon>
        <taxon>Eragrostis</taxon>
    </lineage>
</organism>
<evidence type="ECO:0000313" key="1">
    <source>
        <dbReference type="EMBL" id="TVU10093.1"/>
    </source>
</evidence>
<gene>
    <name evidence="1" type="ORF">EJB05_43601</name>
</gene>
<dbReference type="Proteomes" id="UP000324897">
    <property type="component" value="Chromosome 3"/>
</dbReference>
<dbReference type="AlphaFoldDB" id="A0A5J9TF96"/>
<dbReference type="EMBL" id="RWGY01000039">
    <property type="protein sequence ID" value="TVU10093.1"/>
    <property type="molecule type" value="Genomic_DNA"/>
</dbReference>
<dbReference type="Gramene" id="TVU10093">
    <property type="protein sequence ID" value="TVU10093"/>
    <property type="gene ID" value="EJB05_43601"/>
</dbReference>
<reference evidence="1 2" key="1">
    <citation type="journal article" date="2019" name="Sci. Rep.">
        <title>A high-quality genome of Eragrostis curvula grass provides insights into Poaceae evolution and supports new strategies to enhance forage quality.</title>
        <authorList>
            <person name="Carballo J."/>
            <person name="Santos B.A.C.M."/>
            <person name="Zappacosta D."/>
            <person name="Garbus I."/>
            <person name="Selva J.P."/>
            <person name="Gallo C.A."/>
            <person name="Diaz A."/>
            <person name="Albertini E."/>
            <person name="Caccamo M."/>
            <person name="Echenique V."/>
        </authorList>
    </citation>
    <scope>NUCLEOTIDE SEQUENCE [LARGE SCALE GENOMIC DNA]</scope>
    <source>
        <strain evidence="2">cv. Victoria</strain>
        <tissue evidence="1">Leaf</tissue>
    </source>
</reference>